<dbReference type="InterPro" id="IPR036156">
    <property type="entry name" value="Beta-gal/glucu_dom_sf"/>
</dbReference>
<dbReference type="AlphaFoldDB" id="A0A1H5KHX5"/>
<dbReference type="SUPFAM" id="SSF51445">
    <property type="entry name" value="(Trans)glycosidases"/>
    <property type="match status" value="1"/>
</dbReference>
<dbReference type="Pfam" id="PF22666">
    <property type="entry name" value="Glyco_hydro_2_N2"/>
    <property type="match status" value="1"/>
</dbReference>
<dbReference type="InterPro" id="IPR008979">
    <property type="entry name" value="Galactose-bd-like_sf"/>
</dbReference>
<evidence type="ECO:0000256" key="4">
    <source>
        <dbReference type="ARBA" id="ARBA00022801"/>
    </source>
</evidence>
<dbReference type="Gene3D" id="3.20.20.80">
    <property type="entry name" value="Glycosidases"/>
    <property type="match status" value="1"/>
</dbReference>
<evidence type="ECO:0000256" key="5">
    <source>
        <dbReference type="ARBA" id="ARBA00023295"/>
    </source>
</evidence>
<comment type="similarity">
    <text evidence="2">Belongs to the glycosyl hydrolase 2 family.</text>
</comment>
<dbReference type="Proteomes" id="UP000199220">
    <property type="component" value="Unassembled WGS sequence"/>
</dbReference>
<evidence type="ECO:0000256" key="3">
    <source>
        <dbReference type="ARBA" id="ARBA00012754"/>
    </source>
</evidence>
<dbReference type="InterPro" id="IPR054593">
    <property type="entry name" value="Beta-mannosidase-like_N2"/>
</dbReference>
<dbReference type="STRING" id="648782.SAMN04488554_2278"/>
<organism evidence="8 9">
    <name type="scientific">Ruania alba</name>
    <dbReference type="NCBI Taxonomy" id="648782"/>
    <lineage>
        <taxon>Bacteria</taxon>
        <taxon>Bacillati</taxon>
        <taxon>Actinomycetota</taxon>
        <taxon>Actinomycetes</taxon>
        <taxon>Micrococcales</taxon>
        <taxon>Ruaniaceae</taxon>
        <taxon>Ruania</taxon>
    </lineage>
</organism>
<evidence type="ECO:0000313" key="8">
    <source>
        <dbReference type="EMBL" id="SEE64456.1"/>
    </source>
</evidence>
<dbReference type="SUPFAM" id="SSF49303">
    <property type="entry name" value="beta-Galactosidase/glucuronidase domain"/>
    <property type="match status" value="1"/>
</dbReference>
<dbReference type="InterPro" id="IPR013783">
    <property type="entry name" value="Ig-like_fold"/>
</dbReference>
<evidence type="ECO:0000256" key="2">
    <source>
        <dbReference type="ARBA" id="ARBA00007401"/>
    </source>
</evidence>
<dbReference type="PANTHER" id="PTHR43730">
    <property type="entry name" value="BETA-MANNOSIDASE"/>
    <property type="match status" value="1"/>
</dbReference>
<sequence>MLVSHELHEGWSLTALTLTDDAPVRAGVTAAATVPGCVHTDLMAAGLLEDPYLDQNEETQHWIGHSTWVYRRSVQANPEPGVRYELAFDGLDTVAAVTLNGEEVGRTANMHRAYRFDVTDALRDGANDLAVTFHPVREYAHQVREALGERPNVYPEPSQYVRKMACNFGWDWGPTLVTAGIWKQVRLESWRTARLGRVRPIVGVQDGVGTVRVEIEVDRAPRADAPLSVQVEVAGHEASATLAPGASSAVVDLTVPEAELWWPRGHGDQQLYQLDVRLQDERHADLDQWSRRIGFRTVTLTTEPDSAGTSFEIAVNGVSLFIRGANWIPDDCFVSRVDRDRYRERIEGAIEANMNLLRIWGGGLYEKDEFYDLCDELGVLVWQDFLFACAAYPEGEPIASEVEAEARDNVVRLMPHPSLVLWNGNNENIWGFWDWGWQEPLAGRDWGWGFYNEVLPSVVAELDPARPYWPGSPYSGSPDRHPNEPEHGNHHSWEVWNRQDYTAYRDERPRFVSEFGYQGPANWATIDRALSDDPLRPDSPGMLHHQKADDGNAKLADGAAPHLPVVDSMDDWHYLMQLNQAQAVAFGIEYYRSLRPHCMGAIVWQLNDCWPVTSWAAIDGDGRRKLLWYALRRVYAERLATVQPEGDGRAVRLLNDSVTAATGPLSIGRCDLDGRLLADDKRSIEVGAGSQATVSIPESIATPGHAAGELLVVEWAGQRVVYPFLEDIQMQYPLAAFEATAQPTDGGVAVRVVAQTMVRHLTLLSDRVDPDSVVDSQLIDLLPGEEHTFHVRTTVSASDPGWTQAPTLRALNDLS</sequence>
<dbReference type="SUPFAM" id="SSF49785">
    <property type="entry name" value="Galactose-binding domain-like"/>
    <property type="match status" value="1"/>
</dbReference>
<dbReference type="GO" id="GO:0005975">
    <property type="term" value="P:carbohydrate metabolic process"/>
    <property type="evidence" value="ECO:0007669"/>
    <property type="project" value="InterPro"/>
</dbReference>
<dbReference type="Pfam" id="PF00703">
    <property type="entry name" value="Glyco_hydro_2"/>
    <property type="match status" value="1"/>
</dbReference>
<comment type="catalytic activity">
    <reaction evidence="1">
        <text>Hydrolysis of terminal, non-reducing beta-D-mannose residues in beta-D-mannosides.</text>
        <dbReference type="EC" id="3.2.1.25"/>
    </reaction>
</comment>
<gene>
    <name evidence="8" type="ORF">SAMN04488554_2278</name>
</gene>
<keyword evidence="9" id="KW-1185">Reference proteome</keyword>
<proteinExistence type="inferred from homology"/>
<dbReference type="PANTHER" id="PTHR43730:SF1">
    <property type="entry name" value="BETA-MANNOSIDASE"/>
    <property type="match status" value="1"/>
</dbReference>
<keyword evidence="5" id="KW-0326">Glycosidase</keyword>
<evidence type="ECO:0000256" key="1">
    <source>
        <dbReference type="ARBA" id="ARBA00000829"/>
    </source>
</evidence>
<dbReference type="InterPro" id="IPR006102">
    <property type="entry name" value="Ig-like_GH2"/>
</dbReference>
<accession>A0A1H5KHX5</accession>
<evidence type="ECO:0000259" key="6">
    <source>
        <dbReference type="Pfam" id="PF00703"/>
    </source>
</evidence>
<dbReference type="InterPro" id="IPR017853">
    <property type="entry name" value="GH"/>
</dbReference>
<dbReference type="Gene3D" id="2.60.40.10">
    <property type="entry name" value="Immunoglobulins"/>
    <property type="match status" value="1"/>
</dbReference>
<evidence type="ECO:0000259" key="7">
    <source>
        <dbReference type="Pfam" id="PF22666"/>
    </source>
</evidence>
<dbReference type="Gene3D" id="2.60.120.260">
    <property type="entry name" value="Galactose-binding domain-like"/>
    <property type="match status" value="1"/>
</dbReference>
<dbReference type="InterPro" id="IPR050887">
    <property type="entry name" value="Beta-mannosidase_GH2"/>
</dbReference>
<evidence type="ECO:0000313" key="9">
    <source>
        <dbReference type="Proteomes" id="UP000199220"/>
    </source>
</evidence>
<dbReference type="GO" id="GO:0004567">
    <property type="term" value="F:beta-mannosidase activity"/>
    <property type="evidence" value="ECO:0007669"/>
    <property type="project" value="UniProtKB-EC"/>
</dbReference>
<dbReference type="GO" id="GO:0006516">
    <property type="term" value="P:glycoprotein catabolic process"/>
    <property type="evidence" value="ECO:0007669"/>
    <property type="project" value="TreeGrafter"/>
</dbReference>
<feature type="domain" description="Glycoside hydrolase family 2 immunoglobulin-like beta-sandwich" evidence="6">
    <location>
        <begin position="209"/>
        <end position="296"/>
    </location>
</feature>
<dbReference type="FunFam" id="3.20.20.80:FF:000050">
    <property type="entry name" value="Beta-mannosidase B"/>
    <property type="match status" value="1"/>
</dbReference>
<dbReference type="RefSeq" id="WP_245708821.1">
    <property type="nucleotide sequence ID" value="NZ_FNTX01000002.1"/>
</dbReference>
<dbReference type="EC" id="3.2.1.25" evidence="3"/>
<keyword evidence="4" id="KW-0378">Hydrolase</keyword>
<name>A0A1H5KHX5_9MICO</name>
<reference evidence="9" key="1">
    <citation type="submission" date="2016-10" db="EMBL/GenBank/DDBJ databases">
        <authorList>
            <person name="Varghese N."/>
            <person name="Submissions S."/>
        </authorList>
    </citation>
    <scope>NUCLEOTIDE SEQUENCE [LARGE SCALE GENOMIC DNA]</scope>
    <source>
        <strain evidence="9">DSM 21368</strain>
    </source>
</reference>
<feature type="domain" description="Beta-mannosidase-like galactose-binding" evidence="7">
    <location>
        <begin position="29"/>
        <end position="183"/>
    </location>
</feature>
<protein>
    <recommendedName>
        <fullName evidence="3">beta-mannosidase</fullName>
        <ecNumber evidence="3">3.2.1.25</ecNumber>
    </recommendedName>
</protein>
<dbReference type="EMBL" id="FNTX01000002">
    <property type="protein sequence ID" value="SEE64456.1"/>
    <property type="molecule type" value="Genomic_DNA"/>
</dbReference>